<evidence type="ECO:0000256" key="10">
    <source>
        <dbReference type="SAM" id="Phobius"/>
    </source>
</evidence>
<feature type="transmembrane region" description="Helical" evidence="10">
    <location>
        <begin position="106"/>
        <end position="127"/>
    </location>
</feature>
<evidence type="ECO:0000256" key="8">
    <source>
        <dbReference type="ARBA" id="ARBA00023157"/>
    </source>
</evidence>
<comment type="caution">
    <text evidence="12">The sequence shown here is derived from an EMBL/GenBank/DDBJ whole genome shotgun (WGS) entry which is preliminary data.</text>
</comment>
<feature type="transmembrane region" description="Helical" evidence="10">
    <location>
        <begin position="21"/>
        <end position="40"/>
    </location>
</feature>
<dbReference type="InterPro" id="IPR041714">
    <property type="entry name" value="VKOR_Actinobacteria"/>
</dbReference>
<evidence type="ECO:0000256" key="3">
    <source>
        <dbReference type="ARBA" id="ARBA00022692"/>
    </source>
</evidence>
<keyword evidence="5 10" id="KW-1133">Transmembrane helix</keyword>
<evidence type="ECO:0000256" key="1">
    <source>
        <dbReference type="ARBA" id="ARBA00004141"/>
    </source>
</evidence>
<dbReference type="Pfam" id="PF07884">
    <property type="entry name" value="VKOR"/>
    <property type="match status" value="1"/>
</dbReference>
<reference evidence="12 13" key="1">
    <citation type="submission" date="2019-06" db="EMBL/GenBank/DDBJ databases">
        <title>Tsukamurella conjunctivitidis sp. nov., Tsukamurella assacharolytica sp. nov. and Tsukamurella sputae sp. nov. isolated from patients with conjunctivitis, bacteraemia (lymphoma) and respiratory infection (sputum) in Hong Kong.</title>
        <authorList>
            <person name="Teng J.L.L."/>
            <person name="Lee H.H."/>
            <person name="Fong J.Y.H."/>
            <person name="Fok K.M.N."/>
            <person name="Lau S.K.P."/>
            <person name="Woo P.C.Y."/>
        </authorList>
    </citation>
    <scope>NUCLEOTIDE SEQUENCE [LARGE SCALE GENOMIC DNA]</scope>
    <source>
        <strain evidence="12 13">HKU72</strain>
    </source>
</reference>
<keyword evidence="3 10" id="KW-0812">Transmembrane</keyword>
<evidence type="ECO:0000256" key="9">
    <source>
        <dbReference type="ARBA" id="ARBA00023284"/>
    </source>
</evidence>
<name>A0A5C5RZ36_9ACTN</name>
<evidence type="ECO:0000256" key="6">
    <source>
        <dbReference type="ARBA" id="ARBA00023002"/>
    </source>
</evidence>
<dbReference type="EMBL" id="VIGX01000007">
    <property type="protein sequence ID" value="TWS28377.1"/>
    <property type="molecule type" value="Genomic_DNA"/>
</dbReference>
<keyword evidence="9" id="KW-0676">Redox-active center</keyword>
<evidence type="ECO:0000256" key="5">
    <source>
        <dbReference type="ARBA" id="ARBA00022989"/>
    </source>
</evidence>
<dbReference type="InterPro" id="IPR012932">
    <property type="entry name" value="VKOR"/>
</dbReference>
<dbReference type="GO" id="GO:0016491">
    <property type="term" value="F:oxidoreductase activity"/>
    <property type="evidence" value="ECO:0007669"/>
    <property type="project" value="UniProtKB-KW"/>
</dbReference>
<feature type="transmembrane region" description="Helical" evidence="10">
    <location>
        <begin position="81"/>
        <end position="99"/>
    </location>
</feature>
<protein>
    <submittedName>
        <fullName evidence="12">Vitamin K epoxide reductase family protein</fullName>
    </submittedName>
</protein>
<evidence type="ECO:0000256" key="7">
    <source>
        <dbReference type="ARBA" id="ARBA00023136"/>
    </source>
</evidence>
<dbReference type="InterPro" id="IPR038354">
    <property type="entry name" value="VKOR_sf"/>
</dbReference>
<dbReference type="Gene3D" id="1.20.1440.130">
    <property type="entry name" value="VKOR domain"/>
    <property type="match status" value="1"/>
</dbReference>
<organism evidence="12 13">
    <name type="scientific">Tsukamurella conjunctivitidis</name>
    <dbReference type="NCBI Taxonomy" id="2592068"/>
    <lineage>
        <taxon>Bacteria</taxon>
        <taxon>Bacillati</taxon>
        <taxon>Actinomycetota</taxon>
        <taxon>Actinomycetes</taxon>
        <taxon>Mycobacteriales</taxon>
        <taxon>Tsukamurellaceae</taxon>
        <taxon>Tsukamurella</taxon>
    </lineage>
</organism>
<keyword evidence="4" id="KW-0874">Quinone</keyword>
<evidence type="ECO:0000256" key="4">
    <source>
        <dbReference type="ARBA" id="ARBA00022719"/>
    </source>
</evidence>
<dbReference type="Proteomes" id="UP000319375">
    <property type="component" value="Unassembled WGS sequence"/>
</dbReference>
<keyword evidence="8" id="KW-1015">Disulfide bond</keyword>
<evidence type="ECO:0000259" key="11">
    <source>
        <dbReference type="SMART" id="SM00756"/>
    </source>
</evidence>
<sequence length="198" mass="20975">MADVSTTEATVPATENRRITGILLLVTGVLGLLASAMLTIDKIKLLEDPNFVPGCSLDPTISCGSVMQSWQGSLFGFPNPLIGIASFSVVIVAGVLALGGVALPRWFWTGLAIGAAAGLALVIFLIYSSLFVIHALCLWCMLVWTIMPIVLATAVAAALGPKATQPVKQGLAALVLLWYIVVLALIGVQFWDYWSSKF</sequence>
<evidence type="ECO:0000313" key="12">
    <source>
        <dbReference type="EMBL" id="TWS28377.1"/>
    </source>
</evidence>
<dbReference type="SMART" id="SM00756">
    <property type="entry name" value="VKc"/>
    <property type="match status" value="1"/>
</dbReference>
<proteinExistence type="inferred from homology"/>
<comment type="similarity">
    <text evidence="2">Belongs to the VKOR family.</text>
</comment>
<gene>
    <name evidence="12" type="ORF">FK530_14740</name>
</gene>
<evidence type="ECO:0000256" key="2">
    <source>
        <dbReference type="ARBA" id="ARBA00006214"/>
    </source>
</evidence>
<dbReference type="GO" id="GO:0048038">
    <property type="term" value="F:quinone binding"/>
    <property type="evidence" value="ECO:0007669"/>
    <property type="project" value="UniProtKB-KW"/>
</dbReference>
<dbReference type="AlphaFoldDB" id="A0A5C5RZ36"/>
<dbReference type="CDD" id="cd12922">
    <property type="entry name" value="VKOR_5"/>
    <property type="match status" value="1"/>
</dbReference>
<accession>A0A5C5RZ36</accession>
<keyword evidence="13" id="KW-1185">Reference proteome</keyword>
<feature type="transmembrane region" description="Helical" evidence="10">
    <location>
        <begin position="133"/>
        <end position="159"/>
    </location>
</feature>
<evidence type="ECO:0000313" key="13">
    <source>
        <dbReference type="Proteomes" id="UP000319375"/>
    </source>
</evidence>
<dbReference type="OrthoDB" id="9783799at2"/>
<feature type="transmembrane region" description="Helical" evidence="10">
    <location>
        <begin position="171"/>
        <end position="191"/>
    </location>
</feature>
<comment type="subcellular location">
    <subcellularLocation>
        <location evidence="1">Membrane</location>
        <topology evidence="1">Multi-pass membrane protein</topology>
    </subcellularLocation>
</comment>
<keyword evidence="7 10" id="KW-0472">Membrane</keyword>
<keyword evidence="6" id="KW-0560">Oxidoreductase</keyword>
<feature type="domain" description="Vitamin K epoxide reductase" evidence="11">
    <location>
        <begin position="17"/>
        <end position="158"/>
    </location>
</feature>
<dbReference type="GO" id="GO:0016020">
    <property type="term" value="C:membrane"/>
    <property type="evidence" value="ECO:0007669"/>
    <property type="project" value="UniProtKB-SubCell"/>
</dbReference>